<evidence type="ECO:0000313" key="5">
    <source>
        <dbReference type="Proteomes" id="UP001530315"/>
    </source>
</evidence>
<keyword evidence="1" id="KW-0175">Coiled coil</keyword>
<evidence type="ECO:0000259" key="2">
    <source>
        <dbReference type="PROSITE" id="PS50105"/>
    </source>
</evidence>
<evidence type="ECO:0008006" key="6">
    <source>
        <dbReference type="Google" id="ProtNLM"/>
    </source>
</evidence>
<name>A0ABD3NQQ8_9STRA</name>
<proteinExistence type="predicted"/>
<dbReference type="PROSITE" id="PS51886">
    <property type="entry name" value="TLDC"/>
    <property type="match status" value="1"/>
</dbReference>
<accession>A0ABD3NQQ8</accession>
<comment type="caution">
    <text evidence="4">The sequence shown here is derived from an EMBL/GenBank/DDBJ whole genome shotgun (WGS) entry which is preliminary data.</text>
</comment>
<dbReference type="PANTHER" id="PTHR14499:SF136">
    <property type="entry name" value="GH08630P"/>
    <property type="match status" value="1"/>
</dbReference>
<dbReference type="EMBL" id="JALLAZ020001291">
    <property type="protein sequence ID" value="KAL3777416.1"/>
    <property type="molecule type" value="Genomic_DNA"/>
</dbReference>
<dbReference type="Gene3D" id="3.30.710.10">
    <property type="entry name" value="Potassium Channel Kv1.1, Chain A"/>
    <property type="match status" value="2"/>
</dbReference>
<dbReference type="InterPro" id="IPR013761">
    <property type="entry name" value="SAM/pointed_sf"/>
</dbReference>
<feature type="domain" description="TLDc" evidence="3">
    <location>
        <begin position="168"/>
        <end position="341"/>
    </location>
</feature>
<dbReference type="PROSITE" id="PS50105">
    <property type="entry name" value="SAM_DOMAIN"/>
    <property type="match status" value="1"/>
</dbReference>
<dbReference type="SMART" id="SM00584">
    <property type="entry name" value="TLDc"/>
    <property type="match status" value="1"/>
</dbReference>
<evidence type="ECO:0000256" key="1">
    <source>
        <dbReference type="SAM" id="Coils"/>
    </source>
</evidence>
<organism evidence="4 5">
    <name type="scientific">Stephanodiscus triporus</name>
    <dbReference type="NCBI Taxonomy" id="2934178"/>
    <lineage>
        <taxon>Eukaryota</taxon>
        <taxon>Sar</taxon>
        <taxon>Stramenopiles</taxon>
        <taxon>Ochrophyta</taxon>
        <taxon>Bacillariophyta</taxon>
        <taxon>Coscinodiscophyceae</taxon>
        <taxon>Thalassiosirophycidae</taxon>
        <taxon>Stephanodiscales</taxon>
        <taxon>Stephanodiscaceae</taxon>
        <taxon>Stephanodiscus</taxon>
    </lineage>
</organism>
<protein>
    <recommendedName>
        <fullName evidence="6">TLDc domain-containing protein</fullName>
    </recommendedName>
</protein>
<dbReference type="CDD" id="cd18316">
    <property type="entry name" value="BTB_POZ_KCTD-like"/>
    <property type="match status" value="1"/>
</dbReference>
<dbReference type="SUPFAM" id="SSF47769">
    <property type="entry name" value="SAM/Pointed domain"/>
    <property type="match status" value="1"/>
</dbReference>
<dbReference type="AlphaFoldDB" id="A0ABD3NQQ8"/>
<gene>
    <name evidence="4" type="ORF">ACHAW5_010218</name>
</gene>
<dbReference type="InterPro" id="IPR006571">
    <property type="entry name" value="TLDc_dom"/>
</dbReference>
<dbReference type="Gene3D" id="1.10.150.50">
    <property type="entry name" value="Transcription Factor, Ets-1"/>
    <property type="match status" value="1"/>
</dbReference>
<evidence type="ECO:0000259" key="3">
    <source>
        <dbReference type="PROSITE" id="PS51886"/>
    </source>
</evidence>
<evidence type="ECO:0000313" key="4">
    <source>
        <dbReference type="EMBL" id="KAL3777416.1"/>
    </source>
</evidence>
<feature type="coiled-coil region" evidence="1">
    <location>
        <begin position="5"/>
        <end position="57"/>
    </location>
</feature>
<dbReference type="PANTHER" id="PTHR14499">
    <property type="entry name" value="POTASSIUM CHANNEL TETRAMERIZATION DOMAIN-CONTAINING"/>
    <property type="match status" value="1"/>
</dbReference>
<dbReference type="InterPro" id="IPR001660">
    <property type="entry name" value="SAM"/>
</dbReference>
<dbReference type="SMART" id="SM00454">
    <property type="entry name" value="SAM"/>
    <property type="match status" value="1"/>
</dbReference>
<dbReference type="Pfam" id="PF02214">
    <property type="entry name" value="BTB_2"/>
    <property type="match status" value="1"/>
</dbReference>
<dbReference type="InterPro" id="IPR011333">
    <property type="entry name" value="SKP1/BTB/POZ_sf"/>
</dbReference>
<sequence>MVTEVDELSVARKRLKVARENHERDYNELILALNRRESRLNERLSELNRKKAETAEANGNPDAADDDLVEVNAGGKIVVAKRSTLTQIKGTRLEAMFSGRWDKKLSRDTGGRIFLDVDPDCFQAIVDHLNERIISSEDSPPSPPSVDEEHEQILRQQIELFGLVSKVDFSDSSIIKDIGNIIVLHEWLKEDGSDGEFSLLYRGSRDGNSGSSFHSKCDNMGCTITIVETVCGLVLGGYSSTPWSSEIVSTQAHKAFLFALSGSGISSPCKMKLKSAGSSAAIANNPSHGPSFGFYGLSYDRGYDMIMNGKKIIINPGHVYHPGPLRAGTYDIKDIEVFQIAGSLPPARINTSKEKQAQDRTLQVEPVTRFSDDINKAINANHACLQQSEAEMLHLEASFNDEQTFIEKFASGDVMNVVVLNVSGTIMVTTRSTLCVAGDSVLAQQFDNSKWTEQGCSATRVKEWTPDQVSTWTKSVEGLPEEVGIILNENEITGRELLALSLDALKMMGIKRVGTVALLLKEIGALENASRDFVTLIEHSPYCFGKILGYLRLKRLHSLGLLGKEPALPLVCDSQKKRFEKVVKYYFPGDSAKFILGRPTVHW</sequence>
<dbReference type="Pfam" id="PF07534">
    <property type="entry name" value="TLD"/>
    <property type="match status" value="1"/>
</dbReference>
<keyword evidence="5" id="KW-1185">Reference proteome</keyword>
<feature type="domain" description="SAM" evidence="2">
    <location>
        <begin position="464"/>
        <end position="529"/>
    </location>
</feature>
<dbReference type="SUPFAM" id="SSF54695">
    <property type="entry name" value="POZ domain"/>
    <property type="match status" value="2"/>
</dbReference>
<dbReference type="InterPro" id="IPR003131">
    <property type="entry name" value="T1-type_BTB"/>
</dbReference>
<dbReference type="Proteomes" id="UP001530315">
    <property type="component" value="Unassembled WGS sequence"/>
</dbReference>
<reference evidence="4 5" key="1">
    <citation type="submission" date="2024-10" db="EMBL/GenBank/DDBJ databases">
        <title>Updated reference genomes for cyclostephanoid diatoms.</title>
        <authorList>
            <person name="Roberts W.R."/>
            <person name="Alverson A.J."/>
        </authorList>
    </citation>
    <scope>NUCLEOTIDE SEQUENCE [LARGE SCALE GENOMIC DNA]</scope>
    <source>
        <strain evidence="4 5">AJA276-08</strain>
    </source>
</reference>
<dbReference type="Pfam" id="PF07647">
    <property type="entry name" value="SAM_2"/>
    <property type="match status" value="1"/>
</dbReference>